<dbReference type="SUPFAM" id="SSF51126">
    <property type="entry name" value="Pectin lyase-like"/>
    <property type="match status" value="1"/>
</dbReference>
<dbReference type="Gene3D" id="1.20.1270.90">
    <property type="entry name" value="AF1782-like"/>
    <property type="match status" value="2"/>
</dbReference>
<dbReference type="Gene3D" id="2.60.40.10">
    <property type="entry name" value="Immunoglobulins"/>
    <property type="match status" value="1"/>
</dbReference>
<evidence type="ECO:0000313" key="6">
    <source>
        <dbReference type="Proteomes" id="UP000306888"/>
    </source>
</evidence>
<proteinExistence type="predicted"/>
<dbReference type="OrthoDB" id="3333873at2"/>
<dbReference type="Gene3D" id="1.20.1270.70">
    <property type="entry name" value="Designed single chain three-helix bundle"/>
    <property type="match status" value="1"/>
</dbReference>
<feature type="region of interest" description="Disordered" evidence="2">
    <location>
        <begin position="1214"/>
        <end position="1262"/>
    </location>
</feature>
<keyword evidence="6" id="KW-1185">Reference proteome</keyword>
<sequence>MIKKIFSIAVTCTMLFQMFSPSLEVKAETTKKESVGTTYYVSTLDGNDNNDGLSEDKAFYSLEKINDIVLKPGDKVLLEAGSVFTNGFLHIQGSGSEEALIEIDKYGEGSNPRIDTNGQGIWYQDFGKQLDSAGHKYKGYVSSSILLYDVEYISIKNLEITNNAPEIEAKYNYLHTMNRTGVAAVAQNKGTIDSIYLDGLNIHDVIGNVYDKHMNNGGIYFTVFKPKNESETGISRYNDIKIENCIVDNVNRWGIAVGYTAYWDKFLGGEISDEVIAKYGSTKVEIRNNYIKDPGGDAITTMYCDRPIIEYNVSDGAARQINTTDYSETGSGRVAAAVWPWKCKDAVFQYNEVFDTAVNQDGQAWDADSGDGTIYQYNYSHNNGGGAVMICAGEAVNTVFRYNISENDLAGVLNLPYHPKAEIYNNTFYIKEGVPFIRPGMTGGVAVVENNIIYNAGAEKEEDWTRGNSKVTYSNNLYYNYKNIPTDDTAAVIGDPKFVDGGSAPDAYTGITPSSDEKITHDISAFDGYKLEDDSPAINAGKFIANNGGLDFFGNKVSGTPDIGAYESKVASLDLYSSVYEINSEDGSIAGIEKDVLVKDFLKDLSYDDSAILVIKDKNGKTLNDNDIVTVGSKVILSANSKTKEYTISANVDNSIKDSIYMVKEDTKTVYLPSLENNPTTIEEVLEGITVHSTATVKVFNGDVEVKDGKIENGMTLKVTAENGDENSYSIEVKNSYQWALDYTGKQGNIWFAQKKANGVYSNLTNYDGTYPMWNGNNYGGVGIDEANHSVVPTDATHGLLIDTLGTSGREEGHSMVYRAPKSGTITLSVKDDEPYLRQAGNSGGKVKLSFTHNGEEISSYELAESFAKIDVEAMEINVNKGDLIRVEAQNIDNPTKPSIHITPQIQYQDVEVADAESPTVPTEIIAENITENTADISWTASTDNIGVVGYEVYNGDTLIATVNDGTSVKVTGLTAGTEYTLSVKAVDAAGNKSEAGTVTFKTIEIKEVDKTELGKVIEYAEEVKAEGALEDVAPAVVKEFEEALENAKAVLADENATEDEVKAASERLIDVIHMLEFKIGDKEQLEKLAQIINALDESKYIPSTWSKLQDELKKANKVLADENAMEKEVKEAYNKLIKAYLDLRLIPDKSKLEELINKAEAIDTSKYTKKSVNALNKQLKNAKEALDNKEATQKEVDEASKGLELALDGLELVEGNNNNNNGNNNNGNNGNNSGNNGNNSSNNGNGTTNNGNSDTAGKGKLPATGGTSTFALVGVATLLLGAGSVLRRRK</sequence>
<organism evidence="5 6">
    <name type="scientific">Clostridium sartagoforme</name>
    <dbReference type="NCBI Taxonomy" id="84031"/>
    <lineage>
        <taxon>Bacteria</taxon>
        <taxon>Bacillati</taxon>
        <taxon>Bacillota</taxon>
        <taxon>Clostridia</taxon>
        <taxon>Eubacteriales</taxon>
        <taxon>Clostridiaceae</taxon>
        <taxon>Clostridium</taxon>
    </lineage>
</organism>
<dbReference type="SMART" id="SM00060">
    <property type="entry name" value="FN3"/>
    <property type="match status" value="1"/>
</dbReference>
<dbReference type="CDD" id="cd00063">
    <property type="entry name" value="FN3"/>
    <property type="match status" value="1"/>
</dbReference>
<dbReference type="RefSeq" id="WP_136008193.1">
    <property type="nucleotide sequence ID" value="NZ_SRYR01000016.1"/>
</dbReference>
<dbReference type="Pfam" id="PF07554">
    <property type="entry name" value="FIVAR"/>
    <property type="match status" value="3"/>
</dbReference>
<reference evidence="5 6" key="1">
    <citation type="submission" date="2019-04" db="EMBL/GenBank/DDBJ databases">
        <title>Microbes associate with the intestines of laboratory mice.</title>
        <authorList>
            <person name="Navarre W."/>
            <person name="Wong E."/>
            <person name="Huang K."/>
            <person name="Tropini C."/>
            <person name="Ng K."/>
            <person name="Yu B."/>
        </authorList>
    </citation>
    <scope>NUCLEOTIDE SEQUENCE [LARGE SCALE GENOMIC DNA]</scope>
    <source>
        <strain evidence="5 6">NM50_B9-20</strain>
    </source>
</reference>
<evidence type="ECO:0000256" key="2">
    <source>
        <dbReference type="SAM" id="MobiDB-lite"/>
    </source>
</evidence>
<dbReference type="Pfam" id="PF00041">
    <property type="entry name" value="fn3"/>
    <property type="match status" value="1"/>
</dbReference>
<dbReference type="NCBIfam" id="TIGR01167">
    <property type="entry name" value="LPXTG_anchor"/>
    <property type="match status" value="1"/>
</dbReference>
<dbReference type="PROSITE" id="PS50853">
    <property type="entry name" value="FN3"/>
    <property type="match status" value="1"/>
</dbReference>
<dbReference type="EMBL" id="SRYR01000016">
    <property type="protein sequence ID" value="TGY40128.1"/>
    <property type="molecule type" value="Genomic_DNA"/>
</dbReference>
<name>A0A4S2DDV0_9CLOT</name>
<dbReference type="Proteomes" id="UP000306888">
    <property type="component" value="Unassembled WGS sequence"/>
</dbReference>
<comment type="caution">
    <text evidence="5">The sequence shown here is derived from an EMBL/GenBank/DDBJ whole genome shotgun (WGS) entry which is preliminary data.</text>
</comment>
<feature type="compositionally biased region" description="Low complexity" evidence="2">
    <location>
        <begin position="1216"/>
        <end position="1254"/>
    </location>
</feature>
<dbReference type="SMART" id="SM00710">
    <property type="entry name" value="PbH1"/>
    <property type="match status" value="5"/>
</dbReference>
<dbReference type="InterPro" id="IPR036116">
    <property type="entry name" value="FN3_sf"/>
</dbReference>
<feature type="transmembrane region" description="Helical" evidence="3">
    <location>
        <begin position="1269"/>
        <end position="1287"/>
    </location>
</feature>
<dbReference type="SUPFAM" id="SSF49265">
    <property type="entry name" value="Fibronectin type III"/>
    <property type="match status" value="1"/>
</dbReference>
<dbReference type="Gene3D" id="2.160.20.10">
    <property type="entry name" value="Single-stranded right-handed beta-helix, Pectin lyase-like"/>
    <property type="match status" value="1"/>
</dbReference>
<keyword evidence="3" id="KW-1133">Transmembrane helix</keyword>
<dbReference type="InterPro" id="IPR003961">
    <property type="entry name" value="FN3_dom"/>
</dbReference>
<evidence type="ECO:0000256" key="1">
    <source>
        <dbReference type="SAM" id="Coils"/>
    </source>
</evidence>
<dbReference type="InterPro" id="IPR012334">
    <property type="entry name" value="Pectin_lyas_fold"/>
</dbReference>
<protein>
    <submittedName>
        <fullName evidence="5">LPXTG cell wall anchor domain-containing protein</fullName>
    </submittedName>
</protein>
<feature type="coiled-coil region" evidence="1">
    <location>
        <begin position="1170"/>
        <end position="1203"/>
    </location>
</feature>
<gene>
    <name evidence="5" type="ORF">E5347_15805</name>
</gene>
<keyword evidence="1" id="KW-0175">Coiled coil</keyword>
<keyword evidence="3" id="KW-0812">Transmembrane</keyword>
<dbReference type="PANTHER" id="PTHR42264">
    <property type="entry name" value="EPHRIN_REC_LIKE DOMAIN-CONTAINING PROTEIN"/>
    <property type="match status" value="1"/>
</dbReference>
<evidence type="ECO:0000256" key="3">
    <source>
        <dbReference type="SAM" id="Phobius"/>
    </source>
</evidence>
<dbReference type="InterPro" id="IPR011050">
    <property type="entry name" value="Pectin_lyase_fold/virulence"/>
</dbReference>
<evidence type="ECO:0000259" key="4">
    <source>
        <dbReference type="PROSITE" id="PS50853"/>
    </source>
</evidence>
<dbReference type="InterPro" id="IPR006626">
    <property type="entry name" value="PbH1"/>
</dbReference>
<feature type="domain" description="Fibronectin type-III" evidence="4">
    <location>
        <begin position="921"/>
        <end position="1009"/>
    </location>
</feature>
<dbReference type="InterPro" id="IPR013783">
    <property type="entry name" value="Ig-like_fold"/>
</dbReference>
<accession>A0A4S2DDV0</accession>
<evidence type="ECO:0000313" key="5">
    <source>
        <dbReference type="EMBL" id="TGY40128.1"/>
    </source>
</evidence>
<keyword evidence="3" id="KW-0472">Membrane</keyword>